<dbReference type="GO" id="GO:0032259">
    <property type="term" value="P:methylation"/>
    <property type="evidence" value="ECO:0007669"/>
    <property type="project" value="UniProtKB-KW"/>
</dbReference>
<evidence type="ECO:0000313" key="1">
    <source>
        <dbReference type="EMBL" id="MBN8194998.1"/>
    </source>
</evidence>
<dbReference type="EMBL" id="JAEKJW010000001">
    <property type="protein sequence ID" value="MBN8194998.1"/>
    <property type="molecule type" value="Genomic_DNA"/>
</dbReference>
<organism evidence="1 2">
    <name type="scientific">Thalassospira povalilytica</name>
    <dbReference type="NCBI Taxonomy" id="732237"/>
    <lineage>
        <taxon>Bacteria</taxon>
        <taxon>Pseudomonadati</taxon>
        <taxon>Pseudomonadota</taxon>
        <taxon>Alphaproteobacteria</taxon>
        <taxon>Rhodospirillales</taxon>
        <taxon>Thalassospiraceae</taxon>
        <taxon>Thalassospira</taxon>
    </lineage>
</organism>
<dbReference type="Proteomes" id="UP000664405">
    <property type="component" value="Unassembled WGS sequence"/>
</dbReference>
<keyword evidence="1" id="KW-0489">Methyltransferase</keyword>
<sequence>MTSQALPEQHKYPVNHIWHADWSISATARWVAKARRVTGGWQIYAIEPVGMLNQFLGTLADHGHKDALWLGLDMPVGFADYWYDGVNIQNFKSILKNGLTGPIEYFSTVCEHPDQITYHRPFYPRSSGPKGSVKRDHLVTALGLSRFDDLHRRCERATNDRAAACPSFWTLGANQVGKGMLHGLEHLIIPGAHLGFNIWPFDGDLATCCQHPRVTLMETYPGEVYGWLGISELTKSNQKSRAKAVEFLIDFAARNAVEITPAVMADCKSGFGPDQGKDDAFDALVGVLGLIQIADGKRPEYLPDEPTIREREGWIMGLDPADIKTPNP</sequence>
<keyword evidence="1" id="KW-0808">Transferase</keyword>
<gene>
    <name evidence="1" type="ORF">JF547_00585</name>
</gene>
<dbReference type="AlphaFoldDB" id="A0A8I1M4C0"/>
<dbReference type="GO" id="GO:0008168">
    <property type="term" value="F:methyltransferase activity"/>
    <property type="evidence" value="ECO:0007669"/>
    <property type="project" value="UniProtKB-KW"/>
</dbReference>
<protein>
    <submittedName>
        <fullName evidence="1">Methyltransferase type 12</fullName>
    </submittedName>
</protein>
<reference evidence="1" key="1">
    <citation type="submission" date="2020-12" db="EMBL/GenBank/DDBJ databases">
        <title>Oil enriched cultivation method for isolating marine PHA-producing bacteria.</title>
        <authorList>
            <person name="Zheng W."/>
            <person name="Yu S."/>
            <person name="Huang Y."/>
        </authorList>
    </citation>
    <scope>NUCLEOTIDE SEQUENCE</scope>
    <source>
        <strain evidence="1">SY-2-3</strain>
    </source>
</reference>
<evidence type="ECO:0000313" key="2">
    <source>
        <dbReference type="Proteomes" id="UP000664405"/>
    </source>
</evidence>
<accession>A0A8I1M4C0</accession>
<proteinExistence type="predicted"/>
<name>A0A8I1M4C0_9PROT</name>
<dbReference type="RefSeq" id="WP_206926335.1">
    <property type="nucleotide sequence ID" value="NZ_JAEKJW010000001.1"/>
</dbReference>
<comment type="caution">
    <text evidence="1">The sequence shown here is derived from an EMBL/GenBank/DDBJ whole genome shotgun (WGS) entry which is preliminary data.</text>
</comment>